<protein>
    <submittedName>
        <fullName evidence="2">Uncharacterized protein</fullName>
    </submittedName>
</protein>
<dbReference type="Proteomes" id="UP000594262">
    <property type="component" value="Unplaced"/>
</dbReference>
<feature type="region of interest" description="Disordered" evidence="1">
    <location>
        <begin position="460"/>
        <end position="544"/>
    </location>
</feature>
<dbReference type="AlphaFoldDB" id="A0A7M5WJB5"/>
<sequence>MAFNVADLQTLFSLKIEDCHNKKLESCLDIQTEREDIVPNLFDEFSNIADTGVFQEPFSLKKYKNLIPKRSPKKKSRKLKKVDVNKNTKLLSKEKVRSCSPSFSIDSAVDLSADNSLLHTQKWFVDTDFDVDIQSNCDSGVCDFNISADAVMKNLSDDIQLSIKNNVNADEFPEKRSSNKHDFDNIQSSITTNSSCSEKSKLKALNKKSKRFKSKKPRQFKDSFRKHKESYMKLLDEQKCIVQHSRKESRLSTINSLSDILLTNLDHAIPIIVEKEGQNVEHLGKSLTKEIEVQTLSNESHFTESLMNMIYTPMKDNDDLQSNPLLIDPPESFCLPTKEVDAPAKTTNILSTSCTINSETLADKDVSGKLTTVTSSSIDCPCDNNPDGNTLAGDKDLSCVILENSANVKSFNIKLFTEVDKIITKECATSPVKMKPRRRFIVQDDEDIPSALLEILNGPQEVKNPLSTPGQNTQIATADENDISMKTDSSSKTGHHTSIQILDKNQTFDSSAPNSKQSTFTKLSKKSERVASDSDGSTCDTQDLPRPSNDFCVNLLNFYCTGLLARSDTAEENRSSFSEYSDDE</sequence>
<keyword evidence="3" id="KW-1185">Reference proteome</keyword>
<proteinExistence type="predicted"/>
<dbReference type="EnsemblMetazoa" id="CLYHEMT004087.1">
    <property type="protein sequence ID" value="CLYHEMP004087.1"/>
    <property type="gene ID" value="CLYHEMG004087"/>
</dbReference>
<evidence type="ECO:0000313" key="2">
    <source>
        <dbReference type="EnsemblMetazoa" id="CLYHEMP004087.1"/>
    </source>
</evidence>
<dbReference type="RefSeq" id="XP_066923155.1">
    <property type="nucleotide sequence ID" value="XM_067067054.1"/>
</dbReference>
<feature type="compositionally biased region" description="Polar residues" evidence="1">
    <location>
        <begin position="484"/>
        <end position="522"/>
    </location>
</feature>
<reference evidence="2" key="1">
    <citation type="submission" date="2021-01" db="UniProtKB">
        <authorList>
            <consortium name="EnsemblMetazoa"/>
        </authorList>
    </citation>
    <scope>IDENTIFICATION</scope>
</reference>
<feature type="compositionally biased region" description="Polar residues" evidence="1">
    <location>
        <begin position="465"/>
        <end position="476"/>
    </location>
</feature>
<name>A0A7M5WJB5_9CNID</name>
<dbReference type="RefSeq" id="XP_066923158.1">
    <property type="nucleotide sequence ID" value="XM_067067057.1"/>
</dbReference>
<organism evidence="2 3">
    <name type="scientific">Clytia hemisphaerica</name>
    <dbReference type="NCBI Taxonomy" id="252671"/>
    <lineage>
        <taxon>Eukaryota</taxon>
        <taxon>Metazoa</taxon>
        <taxon>Cnidaria</taxon>
        <taxon>Hydrozoa</taxon>
        <taxon>Hydroidolina</taxon>
        <taxon>Leptothecata</taxon>
        <taxon>Obeliida</taxon>
        <taxon>Clytiidae</taxon>
        <taxon>Clytia</taxon>
    </lineage>
</organism>
<evidence type="ECO:0000313" key="3">
    <source>
        <dbReference type="Proteomes" id="UP000594262"/>
    </source>
</evidence>
<dbReference type="RefSeq" id="XP_066923156.1">
    <property type="nucleotide sequence ID" value="XM_067067055.1"/>
</dbReference>
<evidence type="ECO:0000256" key="1">
    <source>
        <dbReference type="SAM" id="MobiDB-lite"/>
    </source>
</evidence>
<accession>A0A7M5WJB5</accession>
<dbReference type="GeneID" id="136810487"/>